<gene>
    <name evidence="3" type="ORF">CYLTODRAFT_404551</name>
</gene>
<evidence type="ECO:0000313" key="4">
    <source>
        <dbReference type="Proteomes" id="UP000054007"/>
    </source>
</evidence>
<feature type="chain" id="PRO_5002316825" evidence="2">
    <location>
        <begin position="17"/>
        <end position="183"/>
    </location>
</feature>
<reference evidence="3 4" key="1">
    <citation type="journal article" date="2015" name="Fungal Genet. Biol.">
        <title>Evolution of novel wood decay mechanisms in Agaricales revealed by the genome sequences of Fistulina hepatica and Cylindrobasidium torrendii.</title>
        <authorList>
            <person name="Floudas D."/>
            <person name="Held B.W."/>
            <person name="Riley R."/>
            <person name="Nagy L.G."/>
            <person name="Koehler G."/>
            <person name="Ransdell A.S."/>
            <person name="Younus H."/>
            <person name="Chow J."/>
            <person name="Chiniquy J."/>
            <person name="Lipzen A."/>
            <person name="Tritt A."/>
            <person name="Sun H."/>
            <person name="Haridas S."/>
            <person name="LaButti K."/>
            <person name="Ohm R.A."/>
            <person name="Kues U."/>
            <person name="Blanchette R.A."/>
            <person name="Grigoriev I.V."/>
            <person name="Minto R.E."/>
            <person name="Hibbett D.S."/>
        </authorList>
    </citation>
    <scope>NUCLEOTIDE SEQUENCE [LARGE SCALE GENOMIC DNA]</scope>
    <source>
        <strain evidence="3 4">FP15055 ss-10</strain>
    </source>
</reference>
<dbReference type="STRING" id="1314674.A0A0D7AX54"/>
<dbReference type="InterPro" id="IPR001938">
    <property type="entry name" value="Thaumatin"/>
</dbReference>
<dbReference type="PROSITE" id="PS51367">
    <property type="entry name" value="THAUMATIN_2"/>
    <property type="match status" value="1"/>
</dbReference>
<keyword evidence="1" id="KW-1015">Disulfide bond</keyword>
<protein>
    <submittedName>
        <fullName evidence="3">Osmotin thaumatin-like protein</fullName>
    </submittedName>
</protein>
<name>A0A0D7AX54_9AGAR</name>
<keyword evidence="4" id="KW-1185">Reference proteome</keyword>
<dbReference type="SMART" id="SM00205">
    <property type="entry name" value="THN"/>
    <property type="match status" value="1"/>
</dbReference>
<dbReference type="OrthoDB" id="430315at2759"/>
<dbReference type="PIRSF" id="PIRSF002703">
    <property type="entry name" value="Thaumatin"/>
    <property type="match status" value="1"/>
</dbReference>
<dbReference type="EMBL" id="KN880784">
    <property type="protein sequence ID" value="KIY62439.1"/>
    <property type="molecule type" value="Genomic_DNA"/>
</dbReference>
<organism evidence="3 4">
    <name type="scientific">Cylindrobasidium torrendii FP15055 ss-10</name>
    <dbReference type="NCBI Taxonomy" id="1314674"/>
    <lineage>
        <taxon>Eukaryota</taxon>
        <taxon>Fungi</taxon>
        <taxon>Dikarya</taxon>
        <taxon>Basidiomycota</taxon>
        <taxon>Agaricomycotina</taxon>
        <taxon>Agaricomycetes</taxon>
        <taxon>Agaricomycetidae</taxon>
        <taxon>Agaricales</taxon>
        <taxon>Marasmiineae</taxon>
        <taxon>Physalacriaceae</taxon>
        <taxon>Cylindrobasidium</taxon>
    </lineage>
</organism>
<dbReference type="InterPro" id="IPR037176">
    <property type="entry name" value="Osmotin/thaumatin-like_sf"/>
</dbReference>
<feature type="disulfide bond" evidence="1">
    <location>
        <begin position="88"/>
        <end position="94"/>
    </location>
</feature>
<feature type="disulfide bond" evidence="1">
    <location>
        <begin position="76"/>
        <end position="83"/>
    </location>
</feature>
<dbReference type="Gene3D" id="2.60.110.10">
    <property type="entry name" value="Thaumatin"/>
    <property type="match status" value="1"/>
</dbReference>
<evidence type="ECO:0000313" key="3">
    <source>
        <dbReference type="EMBL" id="KIY62439.1"/>
    </source>
</evidence>
<evidence type="ECO:0000256" key="2">
    <source>
        <dbReference type="SAM" id="SignalP"/>
    </source>
</evidence>
<feature type="signal peptide" evidence="2">
    <location>
        <begin position="1"/>
        <end position="16"/>
    </location>
</feature>
<keyword evidence="2" id="KW-0732">Signal</keyword>
<accession>A0A0D7AX54</accession>
<dbReference type="PANTHER" id="PTHR31013:SF2">
    <property type="entry name" value="THAUMATIN-LIKE PROTEIN"/>
    <property type="match status" value="1"/>
</dbReference>
<sequence>MRFTAIILALAACVNAFTIVFENKCSYTVWPAVGKAPEGVPDRSVAWGARVDPGKSASFGVDDYALGIRAWGRTGCDANGANCATGACVGGLVCTDAGLQNNAIVSEYGYGDYGQWGGKRCSWNLSHVNLAINLNTKLSSSDGQSVLCRAGNCPVDQAFDVTDRYSAVRNSALGQTYTHTFCA</sequence>
<dbReference type="PANTHER" id="PTHR31013">
    <property type="entry name" value="THAUMATIN FAMILY PROTEIN-RELATED"/>
    <property type="match status" value="1"/>
</dbReference>
<dbReference type="Pfam" id="PF00314">
    <property type="entry name" value="Thaumatin"/>
    <property type="match status" value="1"/>
</dbReference>
<dbReference type="AlphaFoldDB" id="A0A0D7AX54"/>
<dbReference type="PRINTS" id="PR00347">
    <property type="entry name" value="THAUMATIN"/>
</dbReference>
<dbReference type="SUPFAM" id="SSF49870">
    <property type="entry name" value="Osmotin, thaumatin-like protein"/>
    <property type="match status" value="1"/>
</dbReference>
<evidence type="ECO:0000256" key="1">
    <source>
        <dbReference type="PIRSR" id="PIRSR002703-1"/>
    </source>
</evidence>
<proteinExistence type="predicted"/>
<dbReference type="Proteomes" id="UP000054007">
    <property type="component" value="Unassembled WGS sequence"/>
</dbReference>